<dbReference type="InterPro" id="IPR041700">
    <property type="entry name" value="OMP_b-brl_3"/>
</dbReference>
<dbReference type="Proteomes" id="UP000627292">
    <property type="component" value="Unassembled WGS sequence"/>
</dbReference>
<dbReference type="SUPFAM" id="SSF49464">
    <property type="entry name" value="Carboxypeptidase regulatory domain-like"/>
    <property type="match status" value="1"/>
</dbReference>
<dbReference type="Pfam" id="PF14905">
    <property type="entry name" value="OMP_b-brl_3"/>
    <property type="match status" value="2"/>
</dbReference>
<keyword evidence="2" id="KW-0732">Signal</keyword>
<comment type="caution">
    <text evidence="4">The sequence shown here is derived from an EMBL/GenBank/DDBJ whole genome shotgun (WGS) entry which is preliminary data.</text>
</comment>
<feature type="domain" description="Outer membrane protein beta-barrel" evidence="3">
    <location>
        <begin position="727"/>
        <end position="887"/>
    </location>
</feature>
<name>A0A917IYG8_9BACT</name>
<reference evidence="4" key="2">
    <citation type="submission" date="2020-09" db="EMBL/GenBank/DDBJ databases">
        <authorList>
            <person name="Sun Q."/>
            <person name="Zhou Y."/>
        </authorList>
    </citation>
    <scope>NUCLEOTIDE SEQUENCE</scope>
    <source>
        <strain evidence="4">CGMCC 1.15290</strain>
    </source>
</reference>
<evidence type="ECO:0000313" key="4">
    <source>
        <dbReference type="EMBL" id="GGH67053.1"/>
    </source>
</evidence>
<feature type="chain" id="PRO_5037402575" evidence="2">
    <location>
        <begin position="21"/>
        <end position="897"/>
    </location>
</feature>
<evidence type="ECO:0000313" key="5">
    <source>
        <dbReference type="Proteomes" id="UP000627292"/>
    </source>
</evidence>
<gene>
    <name evidence="4" type="ORF">GCM10011379_21900</name>
</gene>
<dbReference type="RefSeq" id="WP_188952066.1">
    <property type="nucleotide sequence ID" value="NZ_BMIB01000002.1"/>
</dbReference>
<dbReference type="Pfam" id="PF13620">
    <property type="entry name" value="CarboxypepD_reg"/>
    <property type="match status" value="1"/>
</dbReference>
<accession>A0A917IYG8</accession>
<evidence type="ECO:0000259" key="3">
    <source>
        <dbReference type="Pfam" id="PF14905"/>
    </source>
</evidence>
<evidence type="ECO:0000256" key="2">
    <source>
        <dbReference type="SAM" id="SignalP"/>
    </source>
</evidence>
<dbReference type="Gene3D" id="2.60.40.1120">
    <property type="entry name" value="Carboxypeptidase-like, regulatory domain"/>
    <property type="match status" value="1"/>
</dbReference>
<keyword evidence="5" id="KW-1185">Reference proteome</keyword>
<dbReference type="EMBL" id="BMIB01000002">
    <property type="protein sequence ID" value="GGH67053.1"/>
    <property type="molecule type" value="Genomic_DNA"/>
</dbReference>
<feature type="signal peptide" evidence="2">
    <location>
        <begin position="1"/>
        <end position="20"/>
    </location>
</feature>
<feature type="region of interest" description="Disordered" evidence="1">
    <location>
        <begin position="514"/>
        <end position="551"/>
    </location>
</feature>
<reference evidence="4" key="1">
    <citation type="journal article" date="2014" name="Int. J. Syst. Evol. Microbiol.">
        <title>Complete genome sequence of Corynebacterium casei LMG S-19264T (=DSM 44701T), isolated from a smear-ripened cheese.</title>
        <authorList>
            <consortium name="US DOE Joint Genome Institute (JGI-PGF)"/>
            <person name="Walter F."/>
            <person name="Albersmeier A."/>
            <person name="Kalinowski J."/>
            <person name="Ruckert C."/>
        </authorList>
    </citation>
    <scope>NUCLEOTIDE SEQUENCE</scope>
    <source>
        <strain evidence="4">CGMCC 1.15290</strain>
    </source>
</reference>
<protein>
    <submittedName>
        <fullName evidence="4">Collagen-binding protein</fullName>
    </submittedName>
</protein>
<keyword evidence="4" id="KW-0176">Collagen</keyword>
<dbReference type="InterPro" id="IPR008969">
    <property type="entry name" value="CarboxyPept-like_regulatory"/>
</dbReference>
<dbReference type="SUPFAM" id="SSF56935">
    <property type="entry name" value="Porins"/>
    <property type="match status" value="1"/>
</dbReference>
<proteinExistence type="predicted"/>
<evidence type="ECO:0000256" key="1">
    <source>
        <dbReference type="SAM" id="MobiDB-lite"/>
    </source>
</evidence>
<dbReference type="AlphaFoldDB" id="A0A917IYG8"/>
<feature type="domain" description="Outer membrane protein beta-barrel" evidence="3">
    <location>
        <begin position="427"/>
        <end position="715"/>
    </location>
</feature>
<sequence>MIRISFSVLLIMLLQHAARAQTGSIRGKVLDSAYQTVIEGADVFLFPGESSKARFQTRTGGKGFYFRQIPEGSYRLVIAAVGFVNDTTILYVKKNDTLQLDLALHPQENILNDVVVSTTPKPVTVRGDTLSFLADAFNVRPNSQLEDLLRKIPGADVDNNGNITFQGQRIDKITINGKDLFIGDIKNANSLPAEMIAAIEVYSTQSERAKFSRVKENSETRTLNIKTKKGMEEAWVGNTYISKGQKNSYAGGGQITRLGADLMVNSNLKVNNINNRFIGVENKMPGPQTGIQSTAVLDLNLTKKWGNKLTTAISFKGNNQKTEALQTTSRRTFFTDSSLLENRRSQSLTTVKNYPINMLLTYNADSMNQWQLSSSITHTRNSGNNQDTANIHTLYNTGSSYTGSNTQTSNAYQQNSFSINNQLEWRHRFIKPGRTIQVSASQFAQTGSAPGSLFSILNSFAPTGNLLQQTVTNQRYTQTSKGNGYGSSVMYTEPLFNRHNLSLIYSFATQQQQNDKRSNDYDSLTGEYDKPNPLTTNRFNNRNTTHRLESGFGGTGEKFNYQLGLGWQYSTLDNFNFEPVQHIKQHFTNLFPRANVNVNLSKGKSLSFNYNGNSTSPAIDQLQPVPDLSNPLFIKTGNPDLKQSFAHNFSVNLNSYNLKTFNGLMLSAYGDVIHNQIVSSTTLLAGGVQQQQFVNVNGTWHMSTYISYSFAIGRKKGQKNSASISSRLRFSNDAGLINGMPNKTNSISLAPSWKFNYDLTKKLSAELMGGSDFSAYRYSVNAQQNTKSQSHIGIINLNYELPLGINIYGSFSCSHQNTYGLLPSQTNYILNAAIFKRLFTNQRWQVRLSGFDLLNTNRSYSQSASQNYIYTRQTNQLQRMVLVSLLYDFKNFPNQKK</sequence>
<organism evidence="4 5">
    <name type="scientific">Filimonas zeae</name>
    <dbReference type="NCBI Taxonomy" id="1737353"/>
    <lineage>
        <taxon>Bacteria</taxon>
        <taxon>Pseudomonadati</taxon>
        <taxon>Bacteroidota</taxon>
        <taxon>Chitinophagia</taxon>
        <taxon>Chitinophagales</taxon>
        <taxon>Chitinophagaceae</taxon>
        <taxon>Filimonas</taxon>
    </lineage>
</organism>